<dbReference type="GO" id="GO:0051539">
    <property type="term" value="F:4 iron, 4 sulfur cluster binding"/>
    <property type="evidence" value="ECO:0007669"/>
    <property type="project" value="UniProtKB-KW"/>
</dbReference>
<dbReference type="EMBL" id="PVXL01000024">
    <property type="protein sequence ID" value="PRR75864.1"/>
    <property type="molecule type" value="Genomic_DNA"/>
</dbReference>
<evidence type="ECO:0000313" key="7">
    <source>
        <dbReference type="EMBL" id="PRR75864.1"/>
    </source>
</evidence>
<dbReference type="PANTHER" id="PTHR43255:SF1">
    <property type="entry name" value="IRON-SULFUR-BINDING OXIDOREDUCTASE FADF-RELATED"/>
    <property type="match status" value="1"/>
</dbReference>
<dbReference type="PANTHER" id="PTHR43255">
    <property type="entry name" value="IRON-SULFUR-BINDING OXIDOREDUCTASE FADF-RELATED-RELATED"/>
    <property type="match status" value="1"/>
</dbReference>
<evidence type="ECO:0000256" key="4">
    <source>
        <dbReference type="ARBA" id="ARBA00023004"/>
    </source>
</evidence>
<keyword evidence="2" id="KW-0479">Metal-binding</keyword>
<dbReference type="InterPro" id="IPR017896">
    <property type="entry name" value="4Fe4S_Fe-S-bd"/>
</dbReference>
<dbReference type="PROSITE" id="PS00198">
    <property type="entry name" value="4FE4S_FER_1"/>
    <property type="match status" value="1"/>
</dbReference>
<protein>
    <submittedName>
        <fullName evidence="7">Succinate dehydrogenase/fumarate reductase iron-sulfur subunit</fullName>
    </submittedName>
</protein>
<organism evidence="7 8">
    <name type="scientific">Neomoorella stamsii</name>
    <dbReference type="NCBI Taxonomy" id="1266720"/>
    <lineage>
        <taxon>Bacteria</taxon>
        <taxon>Bacillati</taxon>
        <taxon>Bacillota</taxon>
        <taxon>Clostridia</taxon>
        <taxon>Neomoorellales</taxon>
        <taxon>Neomoorellaceae</taxon>
        <taxon>Neomoorella</taxon>
    </lineage>
</organism>
<dbReference type="Pfam" id="PF02754">
    <property type="entry name" value="CCG"/>
    <property type="match status" value="2"/>
</dbReference>
<keyword evidence="4" id="KW-0408">Iron</keyword>
<evidence type="ECO:0000256" key="1">
    <source>
        <dbReference type="ARBA" id="ARBA00022485"/>
    </source>
</evidence>
<gene>
    <name evidence="7" type="ORF">MOST_07460</name>
</gene>
<dbReference type="PROSITE" id="PS51379">
    <property type="entry name" value="4FE4S_FER_2"/>
    <property type="match status" value="1"/>
</dbReference>
<dbReference type="InterPro" id="IPR051460">
    <property type="entry name" value="HdrC_iron-sulfur_subunit"/>
</dbReference>
<dbReference type="RefSeq" id="WP_054935807.1">
    <property type="nucleotide sequence ID" value="NZ_PVXL01000024.1"/>
</dbReference>
<dbReference type="InterPro" id="IPR017900">
    <property type="entry name" value="4Fe4S_Fe_S_CS"/>
</dbReference>
<dbReference type="Pfam" id="PF13534">
    <property type="entry name" value="Fer4_17"/>
    <property type="match status" value="1"/>
</dbReference>
<evidence type="ECO:0000256" key="2">
    <source>
        <dbReference type="ARBA" id="ARBA00022723"/>
    </source>
</evidence>
<keyword evidence="1" id="KW-0004">4Fe-4S</keyword>
<keyword evidence="3" id="KW-0560">Oxidoreductase</keyword>
<dbReference type="GO" id="GO:0046872">
    <property type="term" value="F:metal ion binding"/>
    <property type="evidence" value="ECO:0007669"/>
    <property type="project" value="UniProtKB-KW"/>
</dbReference>
<evidence type="ECO:0000256" key="5">
    <source>
        <dbReference type="ARBA" id="ARBA00023014"/>
    </source>
</evidence>
<name>A0A9X7P789_9FIRM</name>
<dbReference type="Gene3D" id="3.30.70.20">
    <property type="match status" value="1"/>
</dbReference>
<comment type="caution">
    <text evidence="7">The sequence shown here is derived from an EMBL/GenBank/DDBJ whole genome shotgun (WGS) entry which is preliminary data.</text>
</comment>
<evidence type="ECO:0000256" key="3">
    <source>
        <dbReference type="ARBA" id="ARBA00023002"/>
    </source>
</evidence>
<dbReference type="InterPro" id="IPR004017">
    <property type="entry name" value="Cys_rich_dom"/>
</dbReference>
<feature type="domain" description="4Fe-4S ferredoxin-type" evidence="6">
    <location>
        <begin position="48"/>
        <end position="78"/>
    </location>
</feature>
<dbReference type="GO" id="GO:0005886">
    <property type="term" value="C:plasma membrane"/>
    <property type="evidence" value="ECO:0007669"/>
    <property type="project" value="TreeGrafter"/>
</dbReference>
<proteinExistence type="predicted"/>
<keyword evidence="5" id="KW-0411">Iron-sulfur</keyword>
<sequence length="373" mass="41451">MDVATGVTGGGDGFREKIKENCTACGRCTASCLLLQEIGEAPLNIAGRGPTIEEAFSCNLCELCAAVCPEDLSPAGMFAAKRIEAVANGEFPIYDYRYLFPDRELNICKLYREKYNIDYNDLPIDQKGEAAFFPGCTMLTYAPAITRAAFNHLQELWPYISLLTDCCGKPLYQMGLKERGENYTGYIKKKLKGLGVRVLITACPNCFYQLRAELAPAGIEVRTIYEIWEDGKAGTSLITVHDSCPDRHEGIFARQVRGVLEQLGYQRVEMEHHGTTTFCCGSGGQVSHFRPDLAEALISRRLEEAKNTGVGILVGYCLSCVLNFARISTGIKVRHALDLLLGLDEDYHEIKERVRALFSGPEGEENWRRVMAE</sequence>
<evidence type="ECO:0000313" key="8">
    <source>
        <dbReference type="Proteomes" id="UP000239430"/>
    </source>
</evidence>
<dbReference type="GO" id="GO:0016491">
    <property type="term" value="F:oxidoreductase activity"/>
    <property type="evidence" value="ECO:0007669"/>
    <property type="project" value="UniProtKB-KW"/>
</dbReference>
<reference evidence="7 8" key="1">
    <citation type="submission" date="2018-03" db="EMBL/GenBank/DDBJ databases">
        <title>Genome sequence of Moorella stamsii DSM 26217.</title>
        <authorList>
            <person name="Poehlein A."/>
            <person name="Daniel R."/>
        </authorList>
    </citation>
    <scope>NUCLEOTIDE SEQUENCE [LARGE SCALE GENOMIC DNA]</scope>
    <source>
        <strain evidence="8">DSM 26217</strain>
    </source>
</reference>
<dbReference type="AlphaFoldDB" id="A0A9X7P789"/>
<dbReference type="SUPFAM" id="SSF46548">
    <property type="entry name" value="alpha-helical ferredoxin"/>
    <property type="match status" value="1"/>
</dbReference>
<accession>A0A9X7P789</accession>
<evidence type="ECO:0000259" key="6">
    <source>
        <dbReference type="PROSITE" id="PS51379"/>
    </source>
</evidence>
<keyword evidence="8" id="KW-1185">Reference proteome</keyword>
<dbReference type="Proteomes" id="UP000239430">
    <property type="component" value="Unassembled WGS sequence"/>
</dbReference>